<evidence type="ECO:0000313" key="2">
    <source>
        <dbReference type="EMBL" id="MFD2545633.1"/>
    </source>
</evidence>
<proteinExistence type="predicted"/>
<evidence type="ECO:0000259" key="1">
    <source>
        <dbReference type="Pfam" id="PF14129"/>
    </source>
</evidence>
<accession>A0ABW5KAG4</accession>
<dbReference type="Pfam" id="PF14129">
    <property type="entry name" value="DUF4296"/>
    <property type="match status" value="1"/>
</dbReference>
<dbReference type="PROSITE" id="PS51257">
    <property type="entry name" value="PROKAR_LIPOPROTEIN"/>
    <property type="match status" value="1"/>
</dbReference>
<comment type="caution">
    <text evidence="2">The sequence shown here is derived from an EMBL/GenBank/DDBJ whole genome shotgun (WGS) entry which is preliminary data.</text>
</comment>
<name>A0ABW5KAG4_9FLAO</name>
<feature type="domain" description="DUF4296" evidence="1">
    <location>
        <begin position="23"/>
        <end position="98"/>
    </location>
</feature>
<reference evidence="3" key="1">
    <citation type="journal article" date="2019" name="Int. J. Syst. Evol. Microbiol.">
        <title>The Global Catalogue of Microorganisms (GCM) 10K type strain sequencing project: providing services to taxonomists for standard genome sequencing and annotation.</title>
        <authorList>
            <consortium name="The Broad Institute Genomics Platform"/>
            <consortium name="The Broad Institute Genome Sequencing Center for Infectious Disease"/>
            <person name="Wu L."/>
            <person name="Ma J."/>
        </authorList>
    </citation>
    <scope>NUCLEOTIDE SEQUENCE [LARGE SCALE GENOMIC DNA]</scope>
    <source>
        <strain evidence="3">KCTC 52204</strain>
    </source>
</reference>
<sequence>MKNWFFIFLTFLLAGCSELIDPPKKLIEKDKMSELMAEFAINDQMSNFFPQTNIENSTRFTLKQKNITATEFIESYKFYTATGDMEKILNNAQEIILEKDPAAKDYIDKKLKENKDVPAFAR</sequence>
<keyword evidence="3" id="KW-1185">Reference proteome</keyword>
<protein>
    <submittedName>
        <fullName evidence="2">DUF4296 domain-containing protein</fullName>
    </submittedName>
</protein>
<dbReference type="Proteomes" id="UP001597394">
    <property type="component" value="Unassembled WGS sequence"/>
</dbReference>
<dbReference type="InterPro" id="IPR025381">
    <property type="entry name" value="DUF4296"/>
</dbReference>
<dbReference type="RefSeq" id="WP_255930062.1">
    <property type="nucleotide sequence ID" value="NZ_JANFQP010000002.1"/>
</dbReference>
<organism evidence="2 3">
    <name type="scientific">Kaistella montana</name>
    <dbReference type="NCBI Taxonomy" id="1849733"/>
    <lineage>
        <taxon>Bacteria</taxon>
        <taxon>Pseudomonadati</taxon>
        <taxon>Bacteroidota</taxon>
        <taxon>Flavobacteriia</taxon>
        <taxon>Flavobacteriales</taxon>
        <taxon>Weeksellaceae</taxon>
        <taxon>Chryseobacterium group</taxon>
        <taxon>Kaistella</taxon>
    </lineage>
</organism>
<dbReference type="EMBL" id="JBHULG010000002">
    <property type="protein sequence ID" value="MFD2545633.1"/>
    <property type="molecule type" value="Genomic_DNA"/>
</dbReference>
<gene>
    <name evidence="2" type="ORF">ACFSO8_09185</name>
</gene>
<evidence type="ECO:0000313" key="3">
    <source>
        <dbReference type="Proteomes" id="UP001597394"/>
    </source>
</evidence>